<keyword evidence="1" id="KW-0479">Metal-binding</keyword>
<evidence type="ECO:0000256" key="8">
    <source>
        <dbReference type="ARBA" id="ARBA00023125"/>
    </source>
</evidence>
<keyword evidence="7" id="KW-0411">Iron-sulfur</keyword>
<evidence type="ECO:0000256" key="6">
    <source>
        <dbReference type="ARBA" id="ARBA00023004"/>
    </source>
</evidence>
<evidence type="ECO:0000256" key="1">
    <source>
        <dbReference type="ARBA" id="ARBA00022723"/>
    </source>
</evidence>
<dbReference type="Pfam" id="PF06733">
    <property type="entry name" value="DEAD_2"/>
    <property type="match status" value="1"/>
</dbReference>
<evidence type="ECO:0000256" key="9">
    <source>
        <dbReference type="ARBA" id="ARBA00023235"/>
    </source>
</evidence>
<evidence type="ECO:0000256" key="4">
    <source>
        <dbReference type="ARBA" id="ARBA00022806"/>
    </source>
</evidence>
<reference evidence="12 13" key="1">
    <citation type="submission" date="2019-05" db="EMBL/GenBank/DDBJ databases">
        <title>Whole genome sequence analysis of Cupriavidus campinensis S14E4C strain.</title>
        <authorList>
            <person name="Abbaszade G."/>
            <person name="Szabo A."/>
            <person name="Toumi M."/>
            <person name="Toth E."/>
        </authorList>
    </citation>
    <scope>NUCLEOTIDE SEQUENCE [LARGE SCALE GENOMIC DNA]</scope>
    <source>
        <strain evidence="12 13">S14E4C</strain>
    </source>
</reference>
<keyword evidence="3" id="KW-0378">Hydrolase</keyword>
<dbReference type="Gene3D" id="3.40.50.300">
    <property type="entry name" value="P-loop containing nucleotide triphosphate hydrolases"/>
    <property type="match status" value="2"/>
</dbReference>
<keyword evidence="13" id="KW-1185">Reference proteome</keyword>
<keyword evidence="4 12" id="KW-0347">Helicase</keyword>
<keyword evidence="9" id="KW-0413">Isomerase</keyword>
<dbReference type="InterPro" id="IPR010614">
    <property type="entry name" value="RAD3-like_helicase_DEAD"/>
</dbReference>
<dbReference type="PANTHER" id="PTHR11472">
    <property type="entry name" value="DNA REPAIR DEAD HELICASE RAD3/XP-D SUBFAMILY MEMBER"/>
    <property type="match status" value="1"/>
</dbReference>
<evidence type="ECO:0000313" key="13">
    <source>
        <dbReference type="Proteomes" id="UP000318943"/>
    </source>
</evidence>
<gene>
    <name evidence="12" type="ORF">FGG12_04755</name>
</gene>
<keyword evidence="2" id="KW-0547">Nucleotide-binding</keyword>
<evidence type="ECO:0000256" key="2">
    <source>
        <dbReference type="ARBA" id="ARBA00022741"/>
    </source>
</evidence>
<dbReference type="SMART" id="SM00491">
    <property type="entry name" value="HELICc2"/>
    <property type="match status" value="1"/>
</dbReference>
<accession>A0ABY3ESW0</accession>
<keyword evidence="6" id="KW-0408">Iron</keyword>
<dbReference type="SUPFAM" id="SSF52540">
    <property type="entry name" value="P-loop containing nucleoside triphosphate hydrolases"/>
    <property type="match status" value="1"/>
</dbReference>
<keyword evidence="5" id="KW-0067">ATP-binding</keyword>
<dbReference type="Proteomes" id="UP000318943">
    <property type="component" value="Unassembled WGS sequence"/>
</dbReference>
<evidence type="ECO:0000256" key="5">
    <source>
        <dbReference type="ARBA" id="ARBA00022840"/>
    </source>
</evidence>
<dbReference type="PROSITE" id="PS51193">
    <property type="entry name" value="HELICASE_ATP_BIND_2"/>
    <property type="match status" value="1"/>
</dbReference>
<dbReference type="InterPro" id="IPR006555">
    <property type="entry name" value="ATP-dep_Helicase_C"/>
</dbReference>
<keyword evidence="8" id="KW-0238">DNA-binding</keyword>
<dbReference type="EMBL" id="VCIZ01000002">
    <property type="protein sequence ID" value="TSP13797.1"/>
    <property type="molecule type" value="Genomic_DNA"/>
</dbReference>
<evidence type="ECO:0000256" key="10">
    <source>
        <dbReference type="ARBA" id="ARBA00038058"/>
    </source>
</evidence>
<dbReference type="PANTHER" id="PTHR11472:SF34">
    <property type="entry name" value="REGULATOR OF TELOMERE ELONGATION HELICASE 1"/>
    <property type="match status" value="1"/>
</dbReference>
<sequence>MAPLGVDSVACFPFAAKTVYLYSYFVAPACRALSATSTPEIPESPALPRYTVAVRALCEFTAKAGDLDLRFTPSPTAQEGVAGHGVVTSRRGPGYEAEVSLSGMFEGLHVRGRADGYDPAANRLEEIKTVRGEGVEVPANHRALHWAQAKVYGWLLCQARGLAGIDIAVVYFDILSQRERVEQERHDAAALRAFFEASCRRFLQWAEREIAHRQARDAGLVALTFPHGDFRPGQRVLAESVYKANVAARTLLAQAPTGIGKSIGTVFPALKSMPGQRLDKLFFLSARTTGRAVALQAAAQLRGEGDRGCDPLPLRVLELTARDKACEHPELACHGESCPLAQGFYDRLPAAREAAAAVPLLDRDAMRGIARQHNVCPYYLAQEMIRWSDLVVADYNYYFDRSAMLYALTVLNGWRASVLVDEAHNLVERGRAMYTAMLDPVAFRGVRLAAPKALSRPVNRLHRAWQALARASDTPFETHTTAPAALVEALTQLCGAILEHLSAHPRQQDATLERFYFDALHFLRLTEQLPDHGGLHSLFEVTRTPGLRGGVQAQLCVRNLLPAPFLRPRFAGAHATTLFSATLQPADYYTDMLGLPASAVWVEVPSPFHADQLDVHIARHISTRYTQRQRSLPAIVQLMADQYARRPGNYLAFFSSHDYLRQAADLLAAQHPDLPTWAQARGMDEAGQAAFLGQFAPGGRGIGFAVLGGVFSEGVDLPGDRLIGAFVATLGLPQVNDVNEQLRERMAAAFGDGYAYAYLYPGLRKVVQAAGRVIRTREDRGVVWLIDDRFGRPEVQALLPAWWEIDTPARKSVAPMAKTGVGTPHALAQPLAE</sequence>
<dbReference type="Pfam" id="PF13307">
    <property type="entry name" value="Helicase_C_2"/>
    <property type="match status" value="1"/>
</dbReference>
<dbReference type="GO" id="GO:0004386">
    <property type="term" value="F:helicase activity"/>
    <property type="evidence" value="ECO:0007669"/>
    <property type="project" value="UniProtKB-KW"/>
</dbReference>
<organism evidence="12 13">
    <name type="scientific">Cupriavidus campinensis</name>
    <dbReference type="NCBI Taxonomy" id="151783"/>
    <lineage>
        <taxon>Bacteria</taxon>
        <taxon>Pseudomonadati</taxon>
        <taxon>Pseudomonadota</taxon>
        <taxon>Betaproteobacteria</taxon>
        <taxon>Burkholderiales</taxon>
        <taxon>Burkholderiaceae</taxon>
        <taxon>Cupriavidus</taxon>
    </lineage>
</organism>
<dbReference type="InterPro" id="IPR014013">
    <property type="entry name" value="Helic_SF1/SF2_ATP-bd_DinG/Rad3"/>
</dbReference>
<comment type="similarity">
    <text evidence="10">Belongs to the helicase family. DinG subfamily.</text>
</comment>
<dbReference type="InterPro" id="IPR027417">
    <property type="entry name" value="P-loop_NTPase"/>
</dbReference>
<evidence type="ECO:0000256" key="3">
    <source>
        <dbReference type="ARBA" id="ARBA00022801"/>
    </source>
</evidence>
<evidence type="ECO:0000256" key="7">
    <source>
        <dbReference type="ARBA" id="ARBA00023014"/>
    </source>
</evidence>
<comment type="caution">
    <text evidence="12">The sequence shown here is derived from an EMBL/GenBank/DDBJ whole genome shotgun (WGS) entry which is preliminary data.</text>
</comment>
<protein>
    <submittedName>
        <fullName evidence="12">ATP-dependent DNA helicase</fullName>
    </submittedName>
</protein>
<name>A0ABY3ESW0_9BURK</name>
<evidence type="ECO:0000313" key="12">
    <source>
        <dbReference type="EMBL" id="TSP13797.1"/>
    </source>
</evidence>
<evidence type="ECO:0000259" key="11">
    <source>
        <dbReference type="PROSITE" id="PS51193"/>
    </source>
</evidence>
<dbReference type="InterPro" id="IPR045028">
    <property type="entry name" value="DinG/Rad3-like"/>
</dbReference>
<proteinExistence type="inferred from homology"/>
<feature type="domain" description="Helicase ATP-binding" evidence="11">
    <location>
        <begin position="220"/>
        <end position="471"/>
    </location>
</feature>